<evidence type="ECO:0000313" key="2">
    <source>
        <dbReference type="EMBL" id="RZS60440.1"/>
    </source>
</evidence>
<dbReference type="CDD" id="cd00093">
    <property type="entry name" value="HTH_XRE"/>
    <property type="match status" value="1"/>
</dbReference>
<dbReference type="Gene3D" id="1.10.260.40">
    <property type="entry name" value="lambda repressor-like DNA-binding domains"/>
    <property type="match status" value="1"/>
</dbReference>
<gene>
    <name evidence="2" type="ORF">EV386_0698</name>
</gene>
<dbReference type="SMART" id="SM00530">
    <property type="entry name" value="HTH_XRE"/>
    <property type="match status" value="1"/>
</dbReference>
<name>A0A4V2EXR8_9MICO</name>
<sequence length="272" mass="29619">MTQGAEWAQKWAESIGESLQRLRKLRGVSAQQLSERCATIGYPIARNTIANIENGRKRDVPVQEVAVLAAALGSSPVELLFPVLSGSKPVEALPNRSAYPVLALEWFAGSDRKVGNRYIGDPYAPEEWLPGPRAAGKSDLLVARTAFRMALVADEAMRNLAAARLGAEDPTRVTLVGAQIGEGLTWGDIAETWERSLHRSLRDLQRWRCLARRQGVDPGPLPPRIVEAYAALGGDDVELAHITHEDATSLSLLGLDPDQQTFLSLIDPDARS</sequence>
<dbReference type="Proteomes" id="UP000293852">
    <property type="component" value="Unassembled WGS sequence"/>
</dbReference>
<keyword evidence="3" id="KW-1185">Reference proteome</keyword>
<protein>
    <submittedName>
        <fullName evidence="2">Transcriptional regulator with XRE-family HTH domain</fullName>
    </submittedName>
</protein>
<dbReference type="Pfam" id="PF13560">
    <property type="entry name" value="HTH_31"/>
    <property type="match status" value="1"/>
</dbReference>
<dbReference type="InterPro" id="IPR010982">
    <property type="entry name" value="Lambda_DNA-bd_dom_sf"/>
</dbReference>
<proteinExistence type="predicted"/>
<evidence type="ECO:0000259" key="1">
    <source>
        <dbReference type="PROSITE" id="PS50943"/>
    </source>
</evidence>
<organism evidence="2 3">
    <name type="scientific">Xylanimonas ulmi</name>
    <dbReference type="NCBI Taxonomy" id="228973"/>
    <lineage>
        <taxon>Bacteria</taxon>
        <taxon>Bacillati</taxon>
        <taxon>Actinomycetota</taxon>
        <taxon>Actinomycetes</taxon>
        <taxon>Micrococcales</taxon>
        <taxon>Promicromonosporaceae</taxon>
        <taxon>Xylanimonas</taxon>
    </lineage>
</organism>
<dbReference type="RefSeq" id="WP_165399825.1">
    <property type="nucleotide sequence ID" value="NZ_SGWX01000001.1"/>
</dbReference>
<dbReference type="InterPro" id="IPR001387">
    <property type="entry name" value="Cro/C1-type_HTH"/>
</dbReference>
<feature type="domain" description="HTH cro/C1-type" evidence="1">
    <location>
        <begin position="19"/>
        <end position="79"/>
    </location>
</feature>
<dbReference type="PROSITE" id="PS50943">
    <property type="entry name" value="HTH_CROC1"/>
    <property type="match status" value="1"/>
</dbReference>
<comment type="caution">
    <text evidence="2">The sequence shown here is derived from an EMBL/GenBank/DDBJ whole genome shotgun (WGS) entry which is preliminary data.</text>
</comment>
<dbReference type="GO" id="GO:0003677">
    <property type="term" value="F:DNA binding"/>
    <property type="evidence" value="ECO:0007669"/>
    <property type="project" value="InterPro"/>
</dbReference>
<dbReference type="EMBL" id="SGWX01000001">
    <property type="protein sequence ID" value="RZS60440.1"/>
    <property type="molecule type" value="Genomic_DNA"/>
</dbReference>
<dbReference type="SUPFAM" id="SSF47413">
    <property type="entry name" value="lambda repressor-like DNA-binding domains"/>
    <property type="match status" value="1"/>
</dbReference>
<accession>A0A4V2EXR8</accession>
<dbReference type="AlphaFoldDB" id="A0A4V2EXR8"/>
<reference evidence="2 3" key="1">
    <citation type="submission" date="2019-02" db="EMBL/GenBank/DDBJ databases">
        <title>Sequencing the genomes of 1000 actinobacteria strains.</title>
        <authorList>
            <person name="Klenk H.-P."/>
        </authorList>
    </citation>
    <scope>NUCLEOTIDE SEQUENCE [LARGE SCALE GENOMIC DNA]</scope>
    <source>
        <strain evidence="2 3">DSM 16932</strain>
    </source>
</reference>
<evidence type="ECO:0000313" key="3">
    <source>
        <dbReference type="Proteomes" id="UP000293852"/>
    </source>
</evidence>